<feature type="transmembrane region" description="Helical" evidence="8">
    <location>
        <begin position="147"/>
        <end position="167"/>
    </location>
</feature>
<name>A0A5J9V0S4_9POAL</name>
<evidence type="ECO:0000256" key="8">
    <source>
        <dbReference type="RuleBase" id="RU361233"/>
    </source>
</evidence>
<dbReference type="InterPro" id="IPR006702">
    <property type="entry name" value="CASP_dom"/>
</dbReference>
<protein>
    <recommendedName>
        <fullName evidence="8">CASP-like protein</fullName>
    </recommendedName>
</protein>
<comment type="caution">
    <text evidence="8">Lacks conserved residue(s) required for the propagation of feature annotation.</text>
</comment>
<evidence type="ECO:0000256" key="1">
    <source>
        <dbReference type="ARBA" id="ARBA00004651"/>
    </source>
</evidence>
<comment type="subunit">
    <text evidence="3 8">Homodimer and heterodimers.</text>
</comment>
<keyword evidence="7 8" id="KW-0472">Membrane</keyword>
<evidence type="ECO:0000313" key="10">
    <source>
        <dbReference type="EMBL" id="TVU29623.1"/>
    </source>
</evidence>
<comment type="subcellular location">
    <subcellularLocation>
        <location evidence="1 8">Cell membrane</location>
        <topology evidence="1 8">Multi-pass membrane protein</topology>
    </subcellularLocation>
</comment>
<dbReference type="PANTHER" id="PTHR33573">
    <property type="entry name" value="CASP-LIKE PROTEIN 4A4"/>
    <property type="match status" value="1"/>
</dbReference>
<dbReference type="GO" id="GO:0005886">
    <property type="term" value="C:plasma membrane"/>
    <property type="evidence" value="ECO:0007669"/>
    <property type="project" value="UniProtKB-SubCell"/>
</dbReference>
<evidence type="ECO:0000256" key="6">
    <source>
        <dbReference type="ARBA" id="ARBA00022989"/>
    </source>
</evidence>
<evidence type="ECO:0000256" key="5">
    <source>
        <dbReference type="ARBA" id="ARBA00022692"/>
    </source>
</evidence>
<evidence type="ECO:0000256" key="4">
    <source>
        <dbReference type="ARBA" id="ARBA00022475"/>
    </source>
</evidence>
<evidence type="ECO:0000259" key="9">
    <source>
        <dbReference type="Pfam" id="PF04535"/>
    </source>
</evidence>
<dbReference type="PANTHER" id="PTHR33573:SF3">
    <property type="entry name" value="CASP-LIKE PROTEIN"/>
    <property type="match status" value="1"/>
</dbReference>
<comment type="caution">
    <text evidence="10">The sequence shown here is derived from an EMBL/GenBank/DDBJ whole genome shotgun (WGS) entry which is preliminary data.</text>
</comment>
<dbReference type="AlphaFoldDB" id="A0A5J9V0S4"/>
<feature type="transmembrane region" description="Helical" evidence="8">
    <location>
        <begin position="88"/>
        <end position="112"/>
    </location>
</feature>
<reference evidence="10 11" key="1">
    <citation type="journal article" date="2019" name="Sci. Rep.">
        <title>A high-quality genome of Eragrostis curvula grass provides insights into Poaceae evolution and supports new strategies to enhance forage quality.</title>
        <authorList>
            <person name="Carballo J."/>
            <person name="Santos B.A.C.M."/>
            <person name="Zappacosta D."/>
            <person name="Garbus I."/>
            <person name="Selva J.P."/>
            <person name="Gallo C.A."/>
            <person name="Diaz A."/>
            <person name="Albertini E."/>
            <person name="Caccamo M."/>
            <person name="Echenique V."/>
        </authorList>
    </citation>
    <scope>NUCLEOTIDE SEQUENCE [LARGE SCALE GENOMIC DNA]</scope>
    <source>
        <strain evidence="11">cv. Victoria</strain>
        <tissue evidence="10">Leaf</tissue>
    </source>
</reference>
<evidence type="ECO:0000256" key="7">
    <source>
        <dbReference type="ARBA" id="ARBA00023136"/>
    </source>
</evidence>
<accession>A0A5J9V0S4</accession>
<sequence length="182" mass="19990">MAMSQTGWIAIGLGARLVMFAALAMSVQLKYRNRTKYDYGPFDNFNQLQSYTYAVAAAAIGMAGSVLQTPVSVYLLCKRKLVTSASVLLLDISMYTDIVVTVVLASGVGAGFGATDDVLQYVNHWRKTWSWYDNDTSRDLVDYYHKGAIAIVFLLVGMVLSLAATVVSTRLRTRASNDSDDF</sequence>
<proteinExistence type="inferred from homology"/>
<evidence type="ECO:0000313" key="11">
    <source>
        <dbReference type="Proteomes" id="UP000324897"/>
    </source>
</evidence>
<evidence type="ECO:0000256" key="3">
    <source>
        <dbReference type="ARBA" id="ARBA00011489"/>
    </source>
</evidence>
<organism evidence="10 11">
    <name type="scientific">Eragrostis curvula</name>
    <name type="common">weeping love grass</name>
    <dbReference type="NCBI Taxonomy" id="38414"/>
    <lineage>
        <taxon>Eukaryota</taxon>
        <taxon>Viridiplantae</taxon>
        <taxon>Streptophyta</taxon>
        <taxon>Embryophyta</taxon>
        <taxon>Tracheophyta</taxon>
        <taxon>Spermatophyta</taxon>
        <taxon>Magnoliopsida</taxon>
        <taxon>Liliopsida</taxon>
        <taxon>Poales</taxon>
        <taxon>Poaceae</taxon>
        <taxon>PACMAD clade</taxon>
        <taxon>Chloridoideae</taxon>
        <taxon>Eragrostideae</taxon>
        <taxon>Eragrostidinae</taxon>
        <taxon>Eragrostis</taxon>
    </lineage>
</organism>
<comment type="similarity">
    <text evidence="2 8">Belongs to the Casparian strip membrane proteins (CASP) family.</text>
</comment>
<feature type="domain" description="Casparian strip membrane protein" evidence="9">
    <location>
        <begin position="11"/>
        <end position="156"/>
    </location>
</feature>
<gene>
    <name evidence="10" type="ORF">EJB05_21198</name>
</gene>
<evidence type="ECO:0000256" key="2">
    <source>
        <dbReference type="ARBA" id="ARBA00007651"/>
    </source>
</evidence>
<keyword evidence="6 8" id="KW-1133">Transmembrane helix</keyword>
<dbReference type="Proteomes" id="UP000324897">
    <property type="component" value="Chromosome 1"/>
</dbReference>
<dbReference type="Pfam" id="PF04535">
    <property type="entry name" value="CASP_dom"/>
    <property type="match status" value="1"/>
</dbReference>
<keyword evidence="5 8" id="KW-0812">Transmembrane</keyword>
<keyword evidence="11" id="KW-1185">Reference proteome</keyword>
<feature type="non-terminal residue" evidence="10">
    <location>
        <position position="1"/>
    </location>
</feature>
<keyword evidence="4 8" id="KW-1003">Cell membrane</keyword>
<dbReference type="OrthoDB" id="685197at2759"/>
<dbReference type="EMBL" id="RWGY01000011">
    <property type="protein sequence ID" value="TVU29623.1"/>
    <property type="molecule type" value="Genomic_DNA"/>
</dbReference>
<dbReference type="Gramene" id="TVU29623">
    <property type="protein sequence ID" value="TVU29623"/>
    <property type="gene ID" value="EJB05_21198"/>
</dbReference>
<feature type="transmembrane region" description="Helical" evidence="8">
    <location>
        <begin position="50"/>
        <end position="76"/>
    </location>
</feature>